<dbReference type="Pfam" id="PF00150">
    <property type="entry name" value="Cellulase"/>
    <property type="match status" value="1"/>
</dbReference>
<protein>
    <recommendedName>
        <fullName evidence="9">Glycoside hydrolase family 5 domain-containing protein</fullName>
    </recommendedName>
</protein>
<evidence type="ECO:0000313" key="11">
    <source>
        <dbReference type="Proteomes" id="UP000013827"/>
    </source>
</evidence>
<feature type="compositionally biased region" description="Polar residues" evidence="8">
    <location>
        <begin position="605"/>
        <end position="614"/>
    </location>
</feature>
<feature type="region of interest" description="Disordered" evidence="8">
    <location>
        <begin position="582"/>
        <end position="632"/>
    </location>
</feature>
<evidence type="ECO:0000313" key="10">
    <source>
        <dbReference type="EnsemblProtists" id="EOD33042"/>
    </source>
</evidence>
<reference evidence="10" key="2">
    <citation type="submission" date="2024-10" db="UniProtKB">
        <authorList>
            <consortium name="EnsemblProtists"/>
        </authorList>
    </citation>
    <scope>IDENTIFICATION</scope>
</reference>
<reference evidence="11" key="1">
    <citation type="journal article" date="2013" name="Nature">
        <title>Pan genome of the phytoplankton Emiliania underpins its global distribution.</title>
        <authorList>
            <person name="Read B.A."/>
            <person name="Kegel J."/>
            <person name="Klute M.J."/>
            <person name="Kuo A."/>
            <person name="Lefebvre S.C."/>
            <person name="Maumus F."/>
            <person name="Mayer C."/>
            <person name="Miller J."/>
            <person name="Monier A."/>
            <person name="Salamov A."/>
            <person name="Young J."/>
            <person name="Aguilar M."/>
            <person name="Claverie J.M."/>
            <person name="Frickenhaus S."/>
            <person name="Gonzalez K."/>
            <person name="Herman E.K."/>
            <person name="Lin Y.C."/>
            <person name="Napier J."/>
            <person name="Ogata H."/>
            <person name="Sarno A.F."/>
            <person name="Shmutz J."/>
            <person name="Schroeder D."/>
            <person name="de Vargas C."/>
            <person name="Verret F."/>
            <person name="von Dassow P."/>
            <person name="Valentin K."/>
            <person name="Van de Peer Y."/>
            <person name="Wheeler G."/>
            <person name="Dacks J.B."/>
            <person name="Delwiche C.F."/>
            <person name="Dyhrman S.T."/>
            <person name="Glockner G."/>
            <person name="John U."/>
            <person name="Richards T."/>
            <person name="Worden A.Z."/>
            <person name="Zhang X."/>
            <person name="Grigoriev I.V."/>
            <person name="Allen A.E."/>
            <person name="Bidle K."/>
            <person name="Borodovsky M."/>
            <person name="Bowler C."/>
            <person name="Brownlee C."/>
            <person name="Cock J.M."/>
            <person name="Elias M."/>
            <person name="Gladyshev V.N."/>
            <person name="Groth M."/>
            <person name="Guda C."/>
            <person name="Hadaegh A."/>
            <person name="Iglesias-Rodriguez M.D."/>
            <person name="Jenkins J."/>
            <person name="Jones B.M."/>
            <person name="Lawson T."/>
            <person name="Leese F."/>
            <person name="Lindquist E."/>
            <person name="Lobanov A."/>
            <person name="Lomsadze A."/>
            <person name="Malik S.B."/>
            <person name="Marsh M.E."/>
            <person name="Mackinder L."/>
            <person name="Mock T."/>
            <person name="Mueller-Roeber B."/>
            <person name="Pagarete A."/>
            <person name="Parker M."/>
            <person name="Probert I."/>
            <person name="Quesneville H."/>
            <person name="Raines C."/>
            <person name="Rensing S.A."/>
            <person name="Riano-Pachon D.M."/>
            <person name="Richier S."/>
            <person name="Rokitta S."/>
            <person name="Shiraiwa Y."/>
            <person name="Soanes D.M."/>
            <person name="van der Giezen M."/>
            <person name="Wahlund T.M."/>
            <person name="Williams B."/>
            <person name="Wilson W."/>
            <person name="Wolfe G."/>
            <person name="Wurch L.L."/>
        </authorList>
    </citation>
    <scope>NUCLEOTIDE SEQUENCE</scope>
</reference>
<organism evidence="10 11">
    <name type="scientific">Emiliania huxleyi (strain CCMP1516)</name>
    <dbReference type="NCBI Taxonomy" id="280463"/>
    <lineage>
        <taxon>Eukaryota</taxon>
        <taxon>Haptista</taxon>
        <taxon>Haptophyta</taxon>
        <taxon>Prymnesiophyceae</taxon>
        <taxon>Isochrysidales</taxon>
        <taxon>Noelaerhabdaceae</taxon>
        <taxon>Emiliania</taxon>
    </lineage>
</organism>
<accession>A0A0D3KBA7</accession>
<dbReference type="GeneID" id="17278313"/>
<sequence length="640" mass="70557">MPDCPTEICGVWDQDRSRCDSLCPLLAGLGLPSWAQSIACPAADMVKNTLRISCPEPGTVEIVDKTMFGRNSTRVTLDGAEREEKSKGRGKVFMLSGSHCAEGTGATLHCRLVSRGDGWHTRSERFLSQDPADAGQGVNWFGAEGENGTVEGLTHGSLDRFFEFLSTHNFNAVRILFNHRSVRENRPIPARSFSALHNPSLYDAMSGKPVEYLRMLVLLVEAAARRNVLVLIACGRLAADYWPGSGLWYDDSKGISEESVLASWSEVASTLCGQWNVFAADLMNKPHEATWAMGNPRTDWDAAAARIGNHLLSQCPRWMIFVEGIAVGAANDGGVSRGYFWGENLRGALQHPVVLRDESKLVYSPHTYGPSVRQQHYFNRAEGFPTNMPDIWNQHFLNVRRARGESVVVGGFGGRFQSEEDQNWHIKAVSYFVNNRVSSFYCALNPTAAGTGGLLEDDWATPRSDKLDVLSRLESSDVTQFLPPSPRPPPPPPPCLWERDSPCHFACTLTNTEAGCSEGGRDQLVTSVPGGPCFYCGHYNKDPAGCVTKYFQVPGVSFIALKRCEFKNGRCQAEFERQMCDGWQVPSPLPPPPPPPLQPTERSDSTQLRPSDSGSEVLLPSDSAKSRKMMISTEIRVLRN</sequence>
<dbReference type="GO" id="GO:0004553">
    <property type="term" value="F:hydrolase activity, hydrolyzing O-glycosyl compounds"/>
    <property type="evidence" value="ECO:0007669"/>
    <property type="project" value="InterPro"/>
</dbReference>
<evidence type="ECO:0000256" key="1">
    <source>
        <dbReference type="ARBA" id="ARBA00005641"/>
    </source>
</evidence>
<dbReference type="InterPro" id="IPR017853">
    <property type="entry name" value="GH"/>
</dbReference>
<dbReference type="STRING" id="2903.R1DDN0"/>
<name>A0A0D3KBA7_EMIH1</name>
<dbReference type="GO" id="GO:0030245">
    <property type="term" value="P:cellulose catabolic process"/>
    <property type="evidence" value="ECO:0007669"/>
    <property type="project" value="UniProtKB-KW"/>
</dbReference>
<feature type="domain" description="Glycoside hydrolase family 5" evidence="9">
    <location>
        <begin position="134"/>
        <end position="445"/>
    </location>
</feature>
<dbReference type="Proteomes" id="UP000013827">
    <property type="component" value="Unassembled WGS sequence"/>
</dbReference>
<dbReference type="RefSeq" id="XP_005785471.1">
    <property type="nucleotide sequence ID" value="XM_005785414.1"/>
</dbReference>
<evidence type="ECO:0000256" key="3">
    <source>
        <dbReference type="ARBA" id="ARBA00023001"/>
    </source>
</evidence>
<evidence type="ECO:0000256" key="8">
    <source>
        <dbReference type="SAM" id="MobiDB-lite"/>
    </source>
</evidence>
<keyword evidence="11" id="KW-1185">Reference proteome</keyword>
<dbReference type="InterPro" id="IPR001547">
    <property type="entry name" value="Glyco_hydro_5"/>
</dbReference>
<dbReference type="AlphaFoldDB" id="A0A0D3KBA7"/>
<keyword evidence="5 7" id="KW-0326">Glycosidase</keyword>
<dbReference type="PaxDb" id="2903-EOD33042"/>
<evidence type="ECO:0000256" key="2">
    <source>
        <dbReference type="ARBA" id="ARBA00022801"/>
    </source>
</evidence>
<feature type="compositionally biased region" description="Pro residues" evidence="8">
    <location>
        <begin position="587"/>
        <end position="598"/>
    </location>
</feature>
<evidence type="ECO:0000256" key="6">
    <source>
        <dbReference type="ARBA" id="ARBA00023326"/>
    </source>
</evidence>
<dbReference type="HOGENOM" id="CLU_427923_0_0_1"/>
<keyword evidence="6" id="KW-0624">Polysaccharide degradation</keyword>
<evidence type="ECO:0000256" key="7">
    <source>
        <dbReference type="RuleBase" id="RU361153"/>
    </source>
</evidence>
<keyword evidence="2 7" id="KW-0378">Hydrolase</keyword>
<evidence type="ECO:0000259" key="9">
    <source>
        <dbReference type="Pfam" id="PF00150"/>
    </source>
</evidence>
<dbReference type="SUPFAM" id="SSF51445">
    <property type="entry name" value="(Trans)glycosidases"/>
    <property type="match status" value="1"/>
</dbReference>
<proteinExistence type="inferred from homology"/>
<evidence type="ECO:0000256" key="4">
    <source>
        <dbReference type="ARBA" id="ARBA00023277"/>
    </source>
</evidence>
<dbReference type="PANTHER" id="PTHR35923:SF2">
    <property type="entry name" value="ENDOGLUCANASE"/>
    <property type="match status" value="1"/>
</dbReference>
<dbReference type="EnsemblProtists" id="EOD33042">
    <property type="protein sequence ID" value="EOD33042"/>
    <property type="gene ID" value="EMIHUDRAFT_111956"/>
</dbReference>
<evidence type="ECO:0000256" key="5">
    <source>
        <dbReference type="ARBA" id="ARBA00023295"/>
    </source>
</evidence>
<keyword evidence="3" id="KW-0136">Cellulose degradation</keyword>
<dbReference type="Gene3D" id="3.20.20.80">
    <property type="entry name" value="Glycosidases"/>
    <property type="match status" value="1"/>
</dbReference>
<dbReference type="PANTHER" id="PTHR35923">
    <property type="entry name" value="MAJOR EXTRACELLULAR ENDOGLUCANASE"/>
    <property type="match status" value="1"/>
</dbReference>
<dbReference type="KEGG" id="ehx:EMIHUDRAFT_111956"/>
<keyword evidence="4" id="KW-0119">Carbohydrate metabolism</keyword>
<comment type="similarity">
    <text evidence="1 7">Belongs to the glycosyl hydrolase 5 (cellulase A) family.</text>
</comment>